<evidence type="ECO:0000256" key="1">
    <source>
        <dbReference type="SAM" id="MobiDB-lite"/>
    </source>
</evidence>
<dbReference type="OrthoDB" id="7751476at2759"/>
<dbReference type="PhylomeDB" id="B4QYC8"/>
<dbReference type="HOGENOM" id="CLU_1246521_0_0_1"/>
<dbReference type="GO" id="GO:0020037">
    <property type="term" value="F:heme binding"/>
    <property type="evidence" value="ECO:0007669"/>
    <property type="project" value="InterPro"/>
</dbReference>
<proteinExistence type="predicted"/>
<protein>
    <submittedName>
        <fullName evidence="2">GD19540</fullName>
    </submittedName>
</protein>
<dbReference type="OMA" id="HGHATAM"/>
<dbReference type="SUPFAM" id="SSF46458">
    <property type="entry name" value="Globin-like"/>
    <property type="match status" value="1"/>
</dbReference>
<reference evidence="2 3" key="1">
    <citation type="journal article" date="2007" name="Nature">
        <title>Evolution of genes and genomes on the Drosophila phylogeny.</title>
        <authorList>
            <consortium name="Drosophila 12 Genomes Consortium"/>
            <person name="Clark A.G."/>
            <person name="Eisen M.B."/>
            <person name="Smith D.R."/>
            <person name="Bergman C.M."/>
            <person name="Oliver B."/>
            <person name="Markow T.A."/>
            <person name="Kaufman T.C."/>
            <person name="Kellis M."/>
            <person name="Gelbart W."/>
            <person name="Iyer V.N."/>
            <person name="Pollard D.A."/>
            <person name="Sackton T.B."/>
            <person name="Larracuente A.M."/>
            <person name="Singh N.D."/>
            <person name="Abad J.P."/>
            <person name="Abt D.N."/>
            <person name="Adryan B."/>
            <person name="Aguade M."/>
            <person name="Akashi H."/>
            <person name="Anderson W.W."/>
            <person name="Aquadro C.F."/>
            <person name="Ardell D.H."/>
            <person name="Arguello R."/>
            <person name="Artieri C.G."/>
            <person name="Barbash D.A."/>
            <person name="Barker D."/>
            <person name="Barsanti P."/>
            <person name="Batterham P."/>
            <person name="Batzoglou S."/>
            <person name="Begun D."/>
            <person name="Bhutkar A."/>
            <person name="Blanco E."/>
            <person name="Bosak S.A."/>
            <person name="Bradley R.K."/>
            <person name="Brand A.D."/>
            <person name="Brent M.R."/>
            <person name="Brooks A.N."/>
            <person name="Brown R.H."/>
            <person name="Butlin R.K."/>
            <person name="Caggese C."/>
            <person name="Calvi B.R."/>
            <person name="Bernardo de Carvalho A."/>
            <person name="Caspi A."/>
            <person name="Castrezana S."/>
            <person name="Celniker S.E."/>
            <person name="Chang J.L."/>
            <person name="Chapple C."/>
            <person name="Chatterji S."/>
            <person name="Chinwalla A."/>
            <person name="Civetta A."/>
            <person name="Clifton S.W."/>
            <person name="Comeron J.M."/>
            <person name="Costello J.C."/>
            <person name="Coyne J.A."/>
            <person name="Daub J."/>
            <person name="David R.G."/>
            <person name="Delcher A.L."/>
            <person name="Delehaunty K."/>
            <person name="Do C.B."/>
            <person name="Ebling H."/>
            <person name="Edwards K."/>
            <person name="Eickbush T."/>
            <person name="Evans J.D."/>
            <person name="Filipski A."/>
            <person name="Findeiss S."/>
            <person name="Freyhult E."/>
            <person name="Fulton L."/>
            <person name="Fulton R."/>
            <person name="Garcia A.C."/>
            <person name="Gardiner A."/>
            <person name="Garfield D.A."/>
            <person name="Garvin B.E."/>
            <person name="Gibson G."/>
            <person name="Gilbert D."/>
            <person name="Gnerre S."/>
            <person name="Godfrey J."/>
            <person name="Good R."/>
            <person name="Gotea V."/>
            <person name="Gravely B."/>
            <person name="Greenberg A.J."/>
            <person name="Griffiths-Jones S."/>
            <person name="Gross S."/>
            <person name="Guigo R."/>
            <person name="Gustafson E.A."/>
            <person name="Haerty W."/>
            <person name="Hahn M.W."/>
            <person name="Halligan D.L."/>
            <person name="Halpern A.L."/>
            <person name="Halter G.M."/>
            <person name="Han M.V."/>
            <person name="Heger A."/>
            <person name="Hillier L."/>
            <person name="Hinrichs A.S."/>
            <person name="Holmes I."/>
            <person name="Hoskins R.A."/>
            <person name="Hubisz M.J."/>
            <person name="Hultmark D."/>
            <person name="Huntley M.A."/>
            <person name="Jaffe D.B."/>
            <person name="Jagadeeshan S."/>
            <person name="Jeck W.R."/>
            <person name="Johnson J."/>
            <person name="Jones C.D."/>
            <person name="Jordan W.C."/>
            <person name="Karpen G.H."/>
            <person name="Kataoka E."/>
            <person name="Keightley P.D."/>
            <person name="Kheradpour P."/>
            <person name="Kirkness E.F."/>
            <person name="Koerich L.B."/>
            <person name="Kristiansen K."/>
            <person name="Kudrna D."/>
            <person name="Kulathinal R.J."/>
            <person name="Kumar S."/>
            <person name="Kwok R."/>
            <person name="Lander E."/>
            <person name="Langley C.H."/>
            <person name="Lapoint R."/>
            <person name="Lazzaro B.P."/>
            <person name="Lee S.J."/>
            <person name="Levesque L."/>
            <person name="Li R."/>
            <person name="Lin C.F."/>
            <person name="Lin M.F."/>
            <person name="Lindblad-Toh K."/>
            <person name="Llopart A."/>
            <person name="Long M."/>
            <person name="Low L."/>
            <person name="Lozovsky E."/>
            <person name="Lu J."/>
            <person name="Luo M."/>
            <person name="Machado C.A."/>
            <person name="Makalowski W."/>
            <person name="Marzo M."/>
            <person name="Matsuda M."/>
            <person name="Matzkin L."/>
            <person name="McAllister B."/>
            <person name="McBride C.S."/>
            <person name="McKernan B."/>
            <person name="McKernan K."/>
            <person name="Mendez-Lago M."/>
            <person name="Minx P."/>
            <person name="Mollenhauer M.U."/>
            <person name="Montooth K."/>
            <person name="Mount S.M."/>
            <person name="Mu X."/>
            <person name="Myers E."/>
            <person name="Negre B."/>
            <person name="Newfeld S."/>
            <person name="Nielsen R."/>
            <person name="Noor M.A."/>
            <person name="O'Grady P."/>
            <person name="Pachter L."/>
            <person name="Papaceit M."/>
            <person name="Parisi M.J."/>
            <person name="Parisi M."/>
            <person name="Parts L."/>
            <person name="Pedersen J.S."/>
            <person name="Pesole G."/>
            <person name="Phillippy A.M."/>
            <person name="Ponting C.P."/>
            <person name="Pop M."/>
            <person name="Porcelli D."/>
            <person name="Powell J.R."/>
            <person name="Prohaska S."/>
            <person name="Pruitt K."/>
            <person name="Puig M."/>
            <person name="Quesneville H."/>
            <person name="Ram K.R."/>
            <person name="Rand D."/>
            <person name="Rasmussen M.D."/>
            <person name="Reed L.K."/>
            <person name="Reenan R."/>
            <person name="Reily A."/>
            <person name="Remington K.A."/>
            <person name="Rieger T.T."/>
            <person name="Ritchie M.G."/>
            <person name="Robin C."/>
            <person name="Rogers Y.H."/>
            <person name="Rohde C."/>
            <person name="Rozas J."/>
            <person name="Rubenfield M.J."/>
            <person name="Ruiz A."/>
            <person name="Russo S."/>
            <person name="Salzberg S.L."/>
            <person name="Sanchez-Gracia A."/>
            <person name="Saranga D.J."/>
            <person name="Sato H."/>
            <person name="Schaeffer S.W."/>
            <person name="Schatz M.C."/>
            <person name="Schlenke T."/>
            <person name="Schwartz R."/>
            <person name="Segarra C."/>
            <person name="Singh R.S."/>
            <person name="Sirot L."/>
            <person name="Sirota M."/>
            <person name="Sisneros N.B."/>
            <person name="Smith C.D."/>
            <person name="Smith T.F."/>
            <person name="Spieth J."/>
            <person name="Stage D.E."/>
            <person name="Stark A."/>
            <person name="Stephan W."/>
            <person name="Strausberg R.L."/>
            <person name="Strempel S."/>
            <person name="Sturgill D."/>
            <person name="Sutton G."/>
            <person name="Sutton G.G."/>
            <person name="Tao W."/>
            <person name="Teichmann S."/>
            <person name="Tobari Y.N."/>
            <person name="Tomimura Y."/>
            <person name="Tsolas J.M."/>
            <person name="Valente V.L."/>
            <person name="Venter E."/>
            <person name="Venter J.C."/>
            <person name="Vicario S."/>
            <person name="Vieira F.G."/>
            <person name="Vilella A.J."/>
            <person name="Villasante A."/>
            <person name="Walenz B."/>
            <person name="Wang J."/>
            <person name="Wasserman M."/>
            <person name="Watts T."/>
            <person name="Wilson D."/>
            <person name="Wilson R.K."/>
            <person name="Wing R.A."/>
            <person name="Wolfner M.F."/>
            <person name="Wong A."/>
            <person name="Wong G.K."/>
            <person name="Wu C.I."/>
            <person name="Wu G."/>
            <person name="Yamamoto D."/>
            <person name="Yang H.P."/>
            <person name="Yang S.P."/>
            <person name="Yorke J.A."/>
            <person name="Yoshida K."/>
            <person name="Zdobnov E."/>
            <person name="Zhang P."/>
            <person name="Zhang Y."/>
            <person name="Zimin A.V."/>
            <person name="Baldwin J."/>
            <person name="Abdouelleil A."/>
            <person name="Abdulkadir J."/>
            <person name="Abebe A."/>
            <person name="Abera B."/>
            <person name="Abreu J."/>
            <person name="Acer S.C."/>
            <person name="Aftuck L."/>
            <person name="Alexander A."/>
            <person name="An P."/>
            <person name="Anderson E."/>
            <person name="Anderson S."/>
            <person name="Arachi H."/>
            <person name="Azer M."/>
            <person name="Bachantsang P."/>
            <person name="Barry A."/>
            <person name="Bayul T."/>
            <person name="Berlin A."/>
            <person name="Bessette D."/>
            <person name="Bloom T."/>
            <person name="Blye J."/>
            <person name="Boguslavskiy L."/>
            <person name="Bonnet C."/>
            <person name="Boukhgalter B."/>
            <person name="Bourzgui I."/>
            <person name="Brown A."/>
            <person name="Cahill P."/>
            <person name="Channer S."/>
            <person name="Cheshatsang Y."/>
            <person name="Chuda L."/>
            <person name="Citroen M."/>
            <person name="Collymore A."/>
            <person name="Cooke P."/>
            <person name="Costello M."/>
            <person name="D'Aco K."/>
            <person name="Daza R."/>
            <person name="De Haan G."/>
            <person name="DeGray S."/>
            <person name="DeMaso C."/>
            <person name="Dhargay N."/>
            <person name="Dooley K."/>
            <person name="Dooley E."/>
            <person name="Doricent M."/>
            <person name="Dorje P."/>
            <person name="Dorjee K."/>
            <person name="Dupes A."/>
            <person name="Elong R."/>
            <person name="Falk J."/>
            <person name="Farina A."/>
            <person name="Faro S."/>
            <person name="Ferguson D."/>
            <person name="Fisher S."/>
            <person name="Foley C.D."/>
            <person name="Franke A."/>
            <person name="Friedrich D."/>
            <person name="Gadbois L."/>
            <person name="Gearin G."/>
            <person name="Gearin C.R."/>
            <person name="Giannoukos G."/>
            <person name="Goode T."/>
            <person name="Graham J."/>
            <person name="Grandbois E."/>
            <person name="Grewal S."/>
            <person name="Gyaltsen K."/>
            <person name="Hafez N."/>
            <person name="Hagos B."/>
            <person name="Hall J."/>
            <person name="Henson C."/>
            <person name="Hollinger A."/>
            <person name="Honan T."/>
            <person name="Huard M.D."/>
            <person name="Hughes L."/>
            <person name="Hurhula B."/>
            <person name="Husby M.E."/>
            <person name="Kamat A."/>
            <person name="Kanga B."/>
            <person name="Kashin S."/>
            <person name="Khazanovich D."/>
            <person name="Kisner P."/>
            <person name="Lance K."/>
            <person name="Lara M."/>
            <person name="Lee W."/>
            <person name="Lennon N."/>
            <person name="Letendre F."/>
            <person name="LeVine R."/>
            <person name="Lipovsky A."/>
            <person name="Liu X."/>
            <person name="Liu J."/>
            <person name="Liu S."/>
            <person name="Lokyitsang T."/>
            <person name="Lokyitsang Y."/>
            <person name="Lubonja R."/>
            <person name="Lui A."/>
            <person name="MacDonald P."/>
            <person name="Magnisalis V."/>
            <person name="Maru K."/>
            <person name="Matthews C."/>
            <person name="McCusker W."/>
            <person name="McDonough S."/>
            <person name="Mehta T."/>
            <person name="Meldrim J."/>
            <person name="Meneus L."/>
            <person name="Mihai O."/>
            <person name="Mihalev A."/>
            <person name="Mihova T."/>
            <person name="Mittelman R."/>
            <person name="Mlenga V."/>
            <person name="Montmayeur A."/>
            <person name="Mulrain L."/>
            <person name="Navidi A."/>
            <person name="Naylor J."/>
            <person name="Negash T."/>
            <person name="Nguyen T."/>
            <person name="Nguyen N."/>
            <person name="Nicol R."/>
            <person name="Norbu C."/>
            <person name="Norbu N."/>
            <person name="Novod N."/>
            <person name="O'Neill B."/>
            <person name="Osman S."/>
            <person name="Markiewicz E."/>
            <person name="Oyono O.L."/>
            <person name="Patti C."/>
            <person name="Phunkhang P."/>
            <person name="Pierre F."/>
            <person name="Priest M."/>
            <person name="Raghuraman S."/>
            <person name="Rege F."/>
            <person name="Reyes R."/>
            <person name="Rise C."/>
            <person name="Rogov P."/>
            <person name="Ross K."/>
            <person name="Ryan E."/>
            <person name="Settipalli S."/>
            <person name="Shea T."/>
            <person name="Sherpa N."/>
            <person name="Shi L."/>
            <person name="Shih D."/>
            <person name="Sparrow T."/>
            <person name="Spaulding J."/>
            <person name="Stalker J."/>
            <person name="Stange-Thomann N."/>
            <person name="Stavropoulos S."/>
            <person name="Stone C."/>
            <person name="Strader C."/>
            <person name="Tesfaye S."/>
            <person name="Thomson T."/>
            <person name="Thoulutsang Y."/>
            <person name="Thoulutsang D."/>
            <person name="Topham K."/>
            <person name="Topping I."/>
            <person name="Tsamla T."/>
            <person name="Vassiliev H."/>
            <person name="Vo A."/>
            <person name="Wangchuk T."/>
            <person name="Wangdi T."/>
            <person name="Weiand M."/>
            <person name="Wilkinson J."/>
            <person name="Wilson A."/>
            <person name="Yadav S."/>
            <person name="Young G."/>
            <person name="Yu Q."/>
            <person name="Zembek L."/>
            <person name="Zhong D."/>
            <person name="Zimmer A."/>
            <person name="Zwirko Z."/>
            <person name="Jaffe D.B."/>
            <person name="Alvarez P."/>
            <person name="Brockman W."/>
            <person name="Butler J."/>
            <person name="Chin C."/>
            <person name="Gnerre S."/>
            <person name="Grabherr M."/>
            <person name="Kleber M."/>
            <person name="Mauceli E."/>
            <person name="MacCallum I."/>
        </authorList>
    </citation>
    <scope>NUCLEOTIDE SEQUENCE [LARGE SCALE GENOMIC DNA]</scope>
    <source>
        <strain evidence="3">white501</strain>
    </source>
</reference>
<dbReference type="CDD" id="cd01040">
    <property type="entry name" value="Mb-like"/>
    <property type="match status" value="1"/>
</dbReference>
<sequence>MSQISELTHISRISQTNQSDGSDEDRLRRANFPVYPKPLPDRDLSYKVDENEFTMVEKAALRNAWRLIEPFQRRFGKDNFYRKDGKINLSKLHGHAMAMMKLMSRLVQTLDCNLAFRLALDENLPTHLKNGIDPEYMRMLATALKRYILESSVIENHNSCSLSNGLSRLVEIVGEYAVVDVARKRAMSTALRTTVDDAGNRIVKVALGT</sequence>
<dbReference type="EMBL" id="CM000364">
    <property type="protein sequence ID" value="EDX11885.1"/>
    <property type="molecule type" value="Genomic_DNA"/>
</dbReference>
<dbReference type="Proteomes" id="UP000000304">
    <property type="component" value="Chromosome 3R"/>
</dbReference>
<evidence type="ECO:0000313" key="3">
    <source>
        <dbReference type="Proteomes" id="UP000000304"/>
    </source>
</evidence>
<dbReference type="STRING" id="7240.B4QYC8"/>
<dbReference type="AlphaFoldDB" id="B4QYC8"/>
<dbReference type="GO" id="GO:0019825">
    <property type="term" value="F:oxygen binding"/>
    <property type="evidence" value="ECO:0007669"/>
    <property type="project" value="InterPro"/>
</dbReference>
<dbReference type="InterPro" id="IPR044399">
    <property type="entry name" value="Mb-like_M"/>
</dbReference>
<feature type="region of interest" description="Disordered" evidence="1">
    <location>
        <begin position="1"/>
        <end position="32"/>
    </location>
</feature>
<accession>B4QYC8</accession>
<organism evidence="2 3">
    <name type="scientific">Drosophila simulans</name>
    <name type="common">Fruit fly</name>
    <dbReference type="NCBI Taxonomy" id="7240"/>
    <lineage>
        <taxon>Eukaryota</taxon>
        <taxon>Metazoa</taxon>
        <taxon>Ecdysozoa</taxon>
        <taxon>Arthropoda</taxon>
        <taxon>Hexapoda</taxon>
        <taxon>Insecta</taxon>
        <taxon>Pterygota</taxon>
        <taxon>Neoptera</taxon>
        <taxon>Endopterygota</taxon>
        <taxon>Diptera</taxon>
        <taxon>Brachycera</taxon>
        <taxon>Muscomorpha</taxon>
        <taxon>Ephydroidea</taxon>
        <taxon>Drosophilidae</taxon>
        <taxon>Drosophila</taxon>
        <taxon>Sophophora</taxon>
    </lineage>
</organism>
<keyword evidence="3" id="KW-1185">Reference proteome</keyword>
<gene>
    <name evidence="2" type="primary">Dsim\GD19540</name>
    <name evidence="2" type="ORF">Dsim_GD19540</name>
</gene>
<dbReference type="InterPro" id="IPR012292">
    <property type="entry name" value="Globin/Proto"/>
</dbReference>
<name>B4QYC8_DROSI</name>
<dbReference type="Gene3D" id="1.10.490.10">
    <property type="entry name" value="Globins"/>
    <property type="match status" value="1"/>
</dbReference>
<evidence type="ECO:0000313" key="2">
    <source>
        <dbReference type="EMBL" id="EDX11885.1"/>
    </source>
</evidence>
<dbReference type="InterPro" id="IPR009050">
    <property type="entry name" value="Globin-like_sf"/>
</dbReference>
<feature type="compositionally biased region" description="Polar residues" evidence="1">
    <location>
        <begin position="1"/>
        <end position="20"/>
    </location>
</feature>